<feature type="transmembrane region" description="Helical" evidence="6">
    <location>
        <begin position="36"/>
        <end position="61"/>
    </location>
</feature>
<keyword evidence="5 6" id="KW-0472">Membrane</keyword>
<dbReference type="PANTHER" id="PTHR36115">
    <property type="entry name" value="PROLINE-RICH ANTIGEN HOMOLOG-RELATED"/>
    <property type="match status" value="1"/>
</dbReference>
<dbReference type="RefSeq" id="WP_275684321.1">
    <property type="nucleotide sequence ID" value="NZ_JAJLJH010000008.1"/>
</dbReference>
<protein>
    <submittedName>
        <fullName evidence="8">RDD family protein</fullName>
    </submittedName>
</protein>
<feature type="domain" description="RDD" evidence="7">
    <location>
        <begin position="30"/>
        <end position="175"/>
    </location>
</feature>
<dbReference type="InterPro" id="IPR010432">
    <property type="entry name" value="RDD"/>
</dbReference>
<organism evidence="8 9">
    <name type="scientific">Scleromatobacter humisilvae</name>
    <dbReference type="NCBI Taxonomy" id="2897159"/>
    <lineage>
        <taxon>Bacteria</taxon>
        <taxon>Pseudomonadati</taxon>
        <taxon>Pseudomonadota</taxon>
        <taxon>Betaproteobacteria</taxon>
        <taxon>Burkholderiales</taxon>
        <taxon>Sphaerotilaceae</taxon>
        <taxon>Scleromatobacter</taxon>
    </lineage>
</organism>
<evidence type="ECO:0000259" key="7">
    <source>
        <dbReference type="Pfam" id="PF06271"/>
    </source>
</evidence>
<evidence type="ECO:0000256" key="3">
    <source>
        <dbReference type="ARBA" id="ARBA00022692"/>
    </source>
</evidence>
<feature type="transmembrane region" description="Helical" evidence="6">
    <location>
        <begin position="81"/>
        <end position="108"/>
    </location>
</feature>
<evidence type="ECO:0000256" key="2">
    <source>
        <dbReference type="ARBA" id="ARBA00022475"/>
    </source>
</evidence>
<dbReference type="Pfam" id="PF06271">
    <property type="entry name" value="RDD"/>
    <property type="match status" value="1"/>
</dbReference>
<dbReference type="AlphaFoldDB" id="A0A9X1YNX8"/>
<keyword evidence="3 6" id="KW-0812">Transmembrane</keyword>
<proteinExistence type="predicted"/>
<sequence length="196" mass="20577">MNEVTAHNPFAPPRAVVEDRPDVASAQVPATRGSRLAAALIDGVAVGGVVAIIGIVAAIAIPAYASYQRRAGGDPTQTGPALVLVGGLAFLAIVGVFAWNATLVYRYGQTIGKRAMGIRVVRTDGTRVAFGRFVFLRWLPMFVLGIIPWIGYVTGLVDSLLIFRDTRQCLHDNIADTIVVTAASAPHATLAGSGAR</sequence>
<reference evidence="8" key="1">
    <citation type="submission" date="2021-11" db="EMBL/GenBank/DDBJ databases">
        <title>BS-T2-15 a new species belonging to the Comamonadaceae family isolated from the soil of a French oak forest.</title>
        <authorList>
            <person name="Mieszkin S."/>
            <person name="Alain K."/>
        </authorList>
    </citation>
    <scope>NUCLEOTIDE SEQUENCE</scope>
    <source>
        <strain evidence="8">BS-T2-15</strain>
    </source>
</reference>
<name>A0A9X1YNX8_9BURK</name>
<evidence type="ECO:0000256" key="4">
    <source>
        <dbReference type="ARBA" id="ARBA00022989"/>
    </source>
</evidence>
<evidence type="ECO:0000313" key="9">
    <source>
        <dbReference type="Proteomes" id="UP001139353"/>
    </source>
</evidence>
<keyword evidence="2" id="KW-1003">Cell membrane</keyword>
<gene>
    <name evidence="8" type="ORF">LPC04_21410</name>
</gene>
<evidence type="ECO:0000256" key="1">
    <source>
        <dbReference type="ARBA" id="ARBA00004651"/>
    </source>
</evidence>
<evidence type="ECO:0000256" key="6">
    <source>
        <dbReference type="SAM" id="Phobius"/>
    </source>
</evidence>
<comment type="caution">
    <text evidence="8">The sequence shown here is derived from an EMBL/GenBank/DDBJ whole genome shotgun (WGS) entry which is preliminary data.</text>
</comment>
<dbReference type="GO" id="GO:0005886">
    <property type="term" value="C:plasma membrane"/>
    <property type="evidence" value="ECO:0007669"/>
    <property type="project" value="UniProtKB-SubCell"/>
</dbReference>
<keyword evidence="9" id="KW-1185">Reference proteome</keyword>
<comment type="subcellular location">
    <subcellularLocation>
        <location evidence="1">Cell membrane</location>
        <topology evidence="1">Multi-pass membrane protein</topology>
    </subcellularLocation>
</comment>
<dbReference type="SUPFAM" id="SSF54523">
    <property type="entry name" value="Pili subunits"/>
    <property type="match status" value="1"/>
</dbReference>
<evidence type="ECO:0000256" key="5">
    <source>
        <dbReference type="ARBA" id="ARBA00023136"/>
    </source>
</evidence>
<evidence type="ECO:0000313" key="8">
    <source>
        <dbReference type="EMBL" id="MCK9688273.1"/>
    </source>
</evidence>
<dbReference type="InterPro" id="IPR045584">
    <property type="entry name" value="Pilin-like"/>
</dbReference>
<dbReference type="InterPro" id="IPR051791">
    <property type="entry name" value="Pra-immunoreactive"/>
</dbReference>
<feature type="transmembrane region" description="Helical" evidence="6">
    <location>
        <begin position="129"/>
        <end position="151"/>
    </location>
</feature>
<dbReference type="EMBL" id="JAJLJH010000008">
    <property type="protein sequence ID" value="MCK9688273.1"/>
    <property type="molecule type" value="Genomic_DNA"/>
</dbReference>
<dbReference type="Proteomes" id="UP001139353">
    <property type="component" value="Unassembled WGS sequence"/>
</dbReference>
<keyword evidence="4 6" id="KW-1133">Transmembrane helix</keyword>
<accession>A0A9X1YNX8</accession>
<dbReference type="Gene3D" id="3.30.700.10">
    <property type="entry name" value="Glycoprotein, Type 4 Pilin"/>
    <property type="match status" value="1"/>
</dbReference>